<keyword evidence="7" id="KW-1185">Reference proteome</keyword>
<dbReference type="InterPro" id="IPR013154">
    <property type="entry name" value="ADH-like_N"/>
</dbReference>
<dbReference type="InterPro" id="IPR036291">
    <property type="entry name" value="NAD(P)-bd_dom_sf"/>
</dbReference>
<dbReference type="CDD" id="cd08248">
    <property type="entry name" value="RTN4I1"/>
    <property type="match status" value="1"/>
</dbReference>
<evidence type="ECO:0000256" key="5">
    <source>
        <dbReference type="ARBA" id="ARBA00023128"/>
    </source>
</evidence>
<dbReference type="GO" id="GO:0016491">
    <property type="term" value="F:oxidoreductase activity"/>
    <property type="evidence" value="ECO:0007669"/>
    <property type="project" value="UniProtKB-KW"/>
</dbReference>
<comment type="similarity">
    <text evidence="2">Belongs to the zinc-containing alcohol dehydrogenase family. Quinone oxidoreductase subfamily.</text>
</comment>
<dbReference type="InterPro" id="IPR011032">
    <property type="entry name" value="GroES-like_sf"/>
</dbReference>
<evidence type="ECO:0000256" key="2">
    <source>
        <dbReference type="ARBA" id="ARBA00010371"/>
    </source>
</evidence>
<dbReference type="SUPFAM" id="SSF50129">
    <property type="entry name" value="GroES-like"/>
    <property type="match status" value="1"/>
</dbReference>
<keyword evidence="4" id="KW-0560">Oxidoreductase</keyword>
<dbReference type="GeneID" id="107263795"/>
<reference evidence="8" key="1">
    <citation type="submission" date="2025-08" db="UniProtKB">
        <authorList>
            <consortium name="RefSeq"/>
        </authorList>
    </citation>
    <scope>IDENTIFICATION</scope>
</reference>
<dbReference type="Proteomes" id="UP000694920">
    <property type="component" value="Unplaced"/>
</dbReference>
<keyword evidence="3" id="KW-0809">Transit peptide</keyword>
<gene>
    <name evidence="8" type="primary">LOC107263795</name>
</gene>
<evidence type="ECO:0000313" key="8">
    <source>
        <dbReference type="RefSeq" id="XP_015586865.1"/>
    </source>
</evidence>
<dbReference type="AlphaFoldDB" id="A0AAJ7BIM6"/>
<organism evidence="7 8">
    <name type="scientific">Cephus cinctus</name>
    <name type="common">Wheat stem sawfly</name>
    <dbReference type="NCBI Taxonomy" id="211228"/>
    <lineage>
        <taxon>Eukaryota</taxon>
        <taxon>Metazoa</taxon>
        <taxon>Ecdysozoa</taxon>
        <taxon>Arthropoda</taxon>
        <taxon>Hexapoda</taxon>
        <taxon>Insecta</taxon>
        <taxon>Pterygota</taxon>
        <taxon>Neoptera</taxon>
        <taxon>Endopterygota</taxon>
        <taxon>Hymenoptera</taxon>
        <taxon>Cephoidea</taxon>
        <taxon>Cephidae</taxon>
        <taxon>Cephus</taxon>
    </lineage>
</organism>
<dbReference type="InterPro" id="IPR037397">
    <property type="entry name" value="RTN4IP1"/>
</dbReference>
<dbReference type="Pfam" id="PF08240">
    <property type="entry name" value="ADH_N"/>
    <property type="match status" value="1"/>
</dbReference>
<evidence type="ECO:0000313" key="7">
    <source>
        <dbReference type="Proteomes" id="UP000694920"/>
    </source>
</evidence>
<dbReference type="InterPro" id="IPR050700">
    <property type="entry name" value="YIM1/Zinc_Alcohol_DH_Fams"/>
</dbReference>
<dbReference type="InterPro" id="IPR020843">
    <property type="entry name" value="ER"/>
</dbReference>
<protein>
    <submittedName>
        <fullName evidence="8">Reticulon-4-interacting protein 1 homolog, mitochondrial isoform X1</fullName>
    </submittedName>
</protein>
<dbReference type="PANTHER" id="PTHR11695:SF645">
    <property type="entry name" value="RETICULON-4-INTERACTING PROTEIN 1, MITOCHONDRIAL-LIKE PROTEIN"/>
    <property type="match status" value="1"/>
</dbReference>
<dbReference type="PANTHER" id="PTHR11695">
    <property type="entry name" value="ALCOHOL DEHYDROGENASE RELATED"/>
    <property type="match status" value="1"/>
</dbReference>
<evidence type="ECO:0000256" key="1">
    <source>
        <dbReference type="ARBA" id="ARBA00004173"/>
    </source>
</evidence>
<evidence type="ECO:0000256" key="3">
    <source>
        <dbReference type="ARBA" id="ARBA00022946"/>
    </source>
</evidence>
<dbReference type="Gene3D" id="3.90.180.10">
    <property type="entry name" value="Medium-chain alcohol dehydrogenases, catalytic domain"/>
    <property type="match status" value="1"/>
</dbReference>
<feature type="domain" description="Enoyl reductase (ER)" evidence="6">
    <location>
        <begin position="143"/>
        <end position="483"/>
    </location>
</feature>
<dbReference type="Gene3D" id="3.40.50.720">
    <property type="entry name" value="NAD(P)-binding Rossmann-like Domain"/>
    <property type="match status" value="1"/>
</dbReference>
<sequence>MDELLFRLSNQLEALQVQASVTAQQGQQWCAVWFAEVQRLSQDLYNEQYGHQVIDFVKNLGSYLESGWEQLQFHYYSLQFNPREFYQHLGNLCFSDVTRRELAFCITGLIIGSVAGYNIGLNWQRPSHHMHHMKAIICHHYIGIEGVSTIDDAEMPTIQKSNELLIQVRAASVNVVDAKICWGYSKAYRRLLNSGSFLYCQRYKELPVTLGRDCSGVVVDIGQSVINFDIGDEVYLAVPPWASGTMAEYLVIPECQVAKRPRLVTFEASASLPYSGCLAWDALVNKSNIQEGNARGKRVLVYGGSTPVGCILIQLVKFWGGHVVTACKPHAIPVTRALGADEVIPFNESNIEKELELHDKYHAIFYTGGQPIDEFILKKHLLPYGSYVSTMPEYLTSDSLGFFFGSIFSGCVRIKLMVQYMFGCNIHHWKEGSKINTAYLQSLRDLVDADQLQTVVDRAFAPHNIEQALHHVLDPNAIGSTIIKFQ</sequence>
<dbReference type="GO" id="GO:0005739">
    <property type="term" value="C:mitochondrion"/>
    <property type="evidence" value="ECO:0007669"/>
    <property type="project" value="UniProtKB-SubCell"/>
</dbReference>
<dbReference type="RefSeq" id="XP_015586865.1">
    <property type="nucleotide sequence ID" value="XM_015731379.2"/>
</dbReference>
<dbReference type="SUPFAM" id="SSF51735">
    <property type="entry name" value="NAD(P)-binding Rossmann-fold domains"/>
    <property type="match status" value="1"/>
</dbReference>
<dbReference type="KEGG" id="ccin:107263795"/>
<name>A0AAJ7BIM6_CEPCN</name>
<evidence type="ECO:0000256" key="4">
    <source>
        <dbReference type="ARBA" id="ARBA00023002"/>
    </source>
</evidence>
<dbReference type="SMART" id="SM00829">
    <property type="entry name" value="PKS_ER"/>
    <property type="match status" value="1"/>
</dbReference>
<evidence type="ECO:0000259" key="6">
    <source>
        <dbReference type="SMART" id="SM00829"/>
    </source>
</evidence>
<proteinExistence type="inferred from homology"/>
<keyword evidence="5" id="KW-0496">Mitochondrion</keyword>
<accession>A0AAJ7BIM6</accession>
<comment type="subcellular location">
    <subcellularLocation>
        <location evidence="1">Mitochondrion</location>
    </subcellularLocation>
</comment>